<dbReference type="PANTHER" id="PTHR23522">
    <property type="entry name" value="BLL5896 PROTEIN"/>
    <property type="match status" value="1"/>
</dbReference>
<dbReference type="InterPro" id="IPR036259">
    <property type="entry name" value="MFS_trans_sf"/>
</dbReference>
<feature type="transmembrane region" description="Helical" evidence="8">
    <location>
        <begin position="21"/>
        <end position="39"/>
    </location>
</feature>
<evidence type="ECO:0000259" key="9">
    <source>
        <dbReference type="PROSITE" id="PS50850"/>
    </source>
</evidence>
<accession>A0ABZ2Y041</accession>
<feature type="transmembrane region" description="Helical" evidence="8">
    <location>
        <begin position="365"/>
        <end position="386"/>
    </location>
</feature>
<sequence length="394" mass="43498">MVNEHSKLPGIMYSAIQANLWMAYCLVSSFISIYLLYFGYSNSEIGFIVSIGSILAVLIQLVSAQILDRHPKIQLWKFTCCQILIILLPAILQLFGKKAGVLITVTVILVYSLTTSLQPLINSLCVQLEDTRLKINFGLARGIGSLAYAGISYAMGKILLKQAPTILTKSYIVLFASLFLWILFFRYEPTKKDTKEVQIKKEAGISLLKKYKKFLIFVVGLVCILFGHNLINQYMIQIVTSFGANSDVMGKGIFIAAVLELPVMFGFSKIKSKFSCGWLLCISAVFFTLKHILTFLANSVLMFYTAQFLQIGGFSLLATASVFYAKEAMEKEDQATGQALVSASMTAAGIFASCLGGLLLDYTSVKGMLFVGMIVSIIGMILVFAFTEKSRKVE</sequence>
<evidence type="ECO:0000256" key="2">
    <source>
        <dbReference type="ARBA" id="ARBA00022448"/>
    </source>
</evidence>
<evidence type="ECO:0000313" key="10">
    <source>
        <dbReference type="EMBL" id="WZL68677.1"/>
    </source>
</evidence>
<dbReference type="InterPro" id="IPR024989">
    <property type="entry name" value="MFS_assoc_dom"/>
</dbReference>
<dbReference type="Pfam" id="PF12832">
    <property type="entry name" value="MFS_1_like"/>
    <property type="match status" value="1"/>
</dbReference>
<proteinExistence type="predicted"/>
<dbReference type="SUPFAM" id="SSF103473">
    <property type="entry name" value="MFS general substrate transporter"/>
    <property type="match status" value="1"/>
</dbReference>
<evidence type="ECO:0000256" key="3">
    <source>
        <dbReference type="ARBA" id="ARBA00022475"/>
    </source>
</evidence>
<dbReference type="Proteomes" id="UP001486565">
    <property type="component" value="Chromosome"/>
</dbReference>
<feature type="transmembrane region" description="Helical" evidence="8">
    <location>
        <begin position="75"/>
        <end position="95"/>
    </location>
</feature>
<evidence type="ECO:0000256" key="8">
    <source>
        <dbReference type="SAM" id="Phobius"/>
    </source>
</evidence>
<keyword evidence="3" id="KW-1003">Cell membrane</keyword>
<feature type="transmembrane region" description="Helical" evidence="8">
    <location>
        <begin position="337"/>
        <end position="359"/>
    </location>
</feature>
<gene>
    <name evidence="10" type="ORF">QBE51_07505</name>
</gene>
<keyword evidence="2" id="KW-0813">Transport</keyword>
<dbReference type="InterPro" id="IPR020846">
    <property type="entry name" value="MFS_dom"/>
</dbReference>
<reference evidence="10 11" key="1">
    <citation type="submission" date="2023-03" db="EMBL/GenBank/DDBJ databases">
        <title>Novel Species.</title>
        <authorList>
            <person name="Ma S."/>
        </authorList>
    </citation>
    <scope>NUCLEOTIDE SEQUENCE [LARGE SCALE GENOMIC DNA]</scope>
    <source>
        <strain evidence="10 11">LIND6LT2</strain>
    </source>
</reference>
<protein>
    <submittedName>
        <fullName evidence="10">MFS transporter</fullName>
    </submittedName>
</protein>
<keyword evidence="6 8" id="KW-1133">Transmembrane helix</keyword>
<feature type="transmembrane region" description="Helical" evidence="8">
    <location>
        <begin position="248"/>
        <end position="265"/>
    </location>
</feature>
<comment type="subcellular location">
    <subcellularLocation>
        <location evidence="1">Cell inner membrane</location>
        <topology evidence="1">Multi-pass membrane protein</topology>
    </subcellularLocation>
</comment>
<evidence type="ECO:0000256" key="7">
    <source>
        <dbReference type="ARBA" id="ARBA00023136"/>
    </source>
</evidence>
<evidence type="ECO:0000313" key="11">
    <source>
        <dbReference type="Proteomes" id="UP001486565"/>
    </source>
</evidence>
<dbReference type="Gene3D" id="1.20.1250.20">
    <property type="entry name" value="MFS general substrate transporter like domains"/>
    <property type="match status" value="2"/>
</dbReference>
<evidence type="ECO:0000256" key="1">
    <source>
        <dbReference type="ARBA" id="ARBA00004429"/>
    </source>
</evidence>
<dbReference type="PANTHER" id="PTHR23522:SF10">
    <property type="entry name" value="3-PHENYLPROPIONIC ACID TRANSPORTER-RELATED"/>
    <property type="match status" value="1"/>
</dbReference>
<keyword evidence="11" id="KW-1185">Reference proteome</keyword>
<feature type="domain" description="Major facilitator superfamily (MFS) profile" evidence="9">
    <location>
        <begin position="213"/>
        <end position="394"/>
    </location>
</feature>
<evidence type="ECO:0000256" key="4">
    <source>
        <dbReference type="ARBA" id="ARBA00022519"/>
    </source>
</evidence>
<feature type="transmembrane region" description="Helical" evidence="8">
    <location>
        <begin position="166"/>
        <end position="185"/>
    </location>
</feature>
<feature type="transmembrane region" description="Helical" evidence="8">
    <location>
        <begin position="101"/>
        <end position="126"/>
    </location>
</feature>
<feature type="transmembrane region" description="Helical" evidence="8">
    <location>
        <begin position="214"/>
        <end position="236"/>
    </location>
</feature>
<name>A0ABZ2Y041_9FIRM</name>
<organism evidence="10 11">
    <name type="scientific">Defluviitalea saccharophila</name>
    <dbReference type="NCBI Taxonomy" id="879970"/>
    <lineage>
        <taxon>Bacteria</taxon>
        <taxon>Bacillati</taxon>
        <taxon>Bacillota</taxon>
        <taxon>Clostridia</taxon>
        <taxon>Lachnospirales</taxon>
        <taxon>Defluviitaleaceae</taxon>
        <taxon>Defluviitalea</taxon>
    </lineage>
</organism>
<feature type="transmembrane region" description="Helical" evidence="8">
    <location>
        <begin position="303"/>
        <end position="325"/>
    </location>
</feature>
<feature type="transmembrane region" description="Helical" evidence="8">
    <location>
        <begin position="277"/>
        <end position="297"/>
    </location>
</feature>
<dbReference type="RefSeq" id="WP_341875684.1">
    <property type="nucleotide sequence ID" value="NZ_CP121687.1"/>
</dbReference>
<dbReference type="EMBL" id="CP121687">
    <property type="protein sequence ID" value="WZL68677.1"/>
    <property type="molecule type" value="Genomic_DNA"/>
</dbReference>
<keyword evidence="7 8" id="KW-0472">Membrane</keyword>
<evidence type="ECO:0000256" key="6">
    <source>
        <dbReference type="ARBA" id="ARBA00022989"/>
    </source>
</evidence>
<keyword evidence="5 8" id="KW-0812">Transmembrane</keyword>
<dbReference type="PROSITE" id="PS50850">
    <property type="entry name" value="MFS"/>
    <property type="match status" value="1"/>
</dbReference>
<evidence type="ECO:0000256" key="5">
    <source>
        <dbReference type="ARBA" id="ARBA00022692"/>
    </source>
</evidence>
<keyword evidence="4" id="KW-0997">Cell inner membrane</keyword>
<feature type="transmembrane region" description="Helical" evidence="8">
    <location>
        <begin position="45"/>
        <end position="63"/>
    </location>
</feature>